<evidence type="ECO:0000256" key="1">
    <source>
        <dbReference type="SAM" id="MobiDB-lite"/>
    </source>
</evidence>
<feature type="region of interest" description="Disordered" evidence="1">
    <location>
        <begin position="19"/>
        <end position="63"/>
    </location>
</feature>
<evidence type="ECO:0000313" key="3">
    <source>
        <dbReference type="Proteomes" id="UP000005819"/>
    </source>
</evidence>
<reference evidence="2" key="1">
    <citation type="submission" date="2007-10" db="EMBL/GenBank/DDBJ databases">
        <authorList>
            <person name="Fulton L."/>
            <person name="Clifton S."/>
            <person name="Fulton B."/>
            <person name="Xu J."/>
            <person name="Minx P."/>
            <person name="Pepin K.H."/>
            <person name="Johnson M."/>
            <person name="Thiruvilangam P."/>
            <person name="Bhonagiri V."/>
            <person name="Nash W.E."/>
            <person name="Mardis E.R."/>
            <person name="Wilson R.K."/>
        </authorList>
    </citation>
    <scope>NUCLEOTIDE SEQUENCE [LARGE SCALE GENOMIC DNA]</scope>
    <source>
        <strain evidence="2">DSM 17216</strain>
    </source>
</reference>
<reference evidence="2" key="2">
    <citation type="submission" date="2013-09" db="EMBL/GenBank/DDBJ databases">
        <title>Draft genome sequence of Alistipes putredinis (DSM 17216).</title>
        <authorList>
            <person name="Sudarsanam P."/>
            <person name="Ley R."/>
            <person name="Guruge J."/>
            <person name="Turnbaugh P.J."/>
            <person name="Mahowald M."/>
            <person name="Liep D."/>
            <person name="Gordon J."/>
        </authorList>
    </citation>
    <scope>NUCLEOTIDE SEQUENCE</scope>
    <source>
        <strain evidence="2">DSM 17216</strain>
    </source>
</reference>
<dbReference type="Proteomes" id="UP000005819">
    <property type="component" value="Unassembled WGS sequence"/>
</dbReference>
<proteinExistence type="predicted"/>
<sequence>MAIIAFYFVTLKNKSRCVKHPERNGDSDFQEQCRKIRRSPGSDDRTAKFGRRENPGFTHRTPDTKYEKIKTIRLYGRENTSKSRQVKGT</sequence>
<accession>B0MSW0</accession>
<keyword evidence="3" id="KW-1185">Reference proteome</keyword>
<organism evidence="2 3">
    <name type="scientific">Alistipes putredinis DSM 17216</name>
    <dbReference type="NCBI Taxonomy" id="445970"/>
    <lineage>
        <taxon>Bacteria</taxon>
        <taxon>Pseudomonadati</taxon>
        <taxon>Bacteroidota</taxon>
        <taxon>Bacteroidia</taxon>
        <taxon>Bacteroidales</taxon>
        <taxon>Rikenellaceae</taxon>
        <taxon>Alistipes</taxon>
    </lineage>
</organism>
<name>B0MSW0_9BACT</name>
<gene>
    <name evidence="2" type="ORF">ALIPUT_00352</name>
</gene>
<evidence type="ECO:0000313" key="2">
    <source>
        <dbReference type="EMBL" id="EDS04481.1"/>
    </source>
</evidence>
<comment type="caution">
    <text evidence="2">The sequence shown here is derived from an EMBL/GenBank/DDBJ whole genome shotgun (WGS) entry which is preliminary data.</text>
</comment>
<protein>
    <submittedName>
        <fullName evidence="2">Uncharacterized protein</fullName>
    </submittedName>
</protein>
<dbReference type="HOGENOM" id="CLU_2448116_0_0_10"/>
<dbReference type="EMBL" id="ABFK02000016">
    <property type="protein sequence ID" value="EDS04481.1"/>
    <property type="molecule type" value="Genomic_DNA"/>
</dbReference>
<dbReference type="AlphaFoldDB" id="B0MSW0"/>